<sequence length="1848" mass="200965">MSTVGLTEPSTADLRDALEGVLVPRLTSLLASRDAGHCMRVTEVDAALAARLVRRLRSANGSGAEVCLLGPARDTEEGSELRDVTVTSTKLVELRNRTEQPQPDGAAGPLLVFVPPGLRASAEDSFGVATFEEISLGDSYDLLAAQLLDEVPATLRPSVEELLALLGEVPDQRASARARAAYLLALKANGYGEQAAGAAVFHFGLVPDFELFAQPSEVRERADRNRDLVDKLTESARSERQRVLELGLTDSEFAGRLAGFVARCGLEDRVAWTRRIVVDRENWALSFGNWRLDDRQRASISIEVQELGLPRAGDVPDDLAAYPALSAIAGQPYLLAGPKGVSELLAHFTVDPLPRKVEGLARFRVEIASEKSGPIGRSTSVKKAAKAEHKAKLPKLTKIDWDEGWHYLTVTPLDDQEQPLDVESAGDGLPGGQSERFYVVPDAETEEPPERSAGRYEGVVQALRDLQFQALANSDDPARVALGEVRWKAGTARAQQRTLSARVSAAGTVDIRLSPTLTVLQQRILAAADRPGLWQLSLGPGSAGDPVLDADDGLVASLTGRTAEAFDAFLAARRDYFSALRGAGDAAEEESLLVTEAVDFSAVRIELAAYAQAYTELIAAQLHHLERAGDTERASVLVRLAQILQFDCVAATLTDGLGQRHHVLLVAPTHPLRALWLATWSALGADWITRLTGADRRQVVAARGSLMDELSSLGFPFAVPRRDGRLLVAAENLTPYWGAYLPSEVEDPRGLLGQLASVLRLPTATSGTGAGSTGLSGTHLADRVERYVRLHPYVHTLVMNVVNAGRGELLADMLLELQRREVTRSLRFDLRLCVGDPEAPEAGEALAELLRAEAQVSAAEAEAFLNPSGGAFQAKLAFSVRSVDEFTANPGEFDAHLTVLIDAFGGEQLGSTQHEDIAHAPVHGLVQAMASRYVENEQQVAWRKFPRHGEAPVLDDAEDLTTLLGHLPALMASAAASVATAGRALRHVPCTVLALETADRALLYQAHQVSDWVVTIDRTLGLEYFDHSGDDGRPEYVIDYVPQAGGTLGHQIMVSSKSVDELRALLGPVAADHDLNVDQRHLHTFFDQLRLLSGNLAFKLASAAPTQRTEVLGLSLARLYLDYQGVLTNQIIVPLDAHPELYREARRQVRELGDSLSFHRSDLALFHLDDRRRTITCRLVEVKCYTALNNIGAYQQLKAKVAEQLERSQDVLATAFDPHRSTPDRVDRGVKNLALSSLLRFYLTRAFRHGTMGKAPYEAAHRLLDRLDDGYTLQFTRSGLVFDLARSGTDRELDHAIEFHRIGRDLIKELIDAIPTVQNKVQPQPQDLEPSDDVPDGSGGDPAATLSRLDLTVPRIADAAFRAPEVEVVPAPPAADRETPASPEAVEATSGAALTNTAPGPQQPSLSTTLSESPQTQARPEPAPSRPAVSSTASNDAPATDVPRVVPSLVPDAFLGVMRPSPQYGVLGDIAGRTIALDLYETHTISLFGVQGGGKSYTLGSIMEMASLPAPPVNELPHPLATVVFHYSQTQDYAPEFTSMAHPNDDETQLRTLKERYGAQPKALQDVLLLVPAAQLAERRSEYPGIEVQPLTFASNELQAAHWRFLMGAVGNQSVYIRQLTRIMRAHRDNLNLAAIRQGVEESELPDHLKRLAQERLNLAAEYIDDTTRLTSLVRPGRLIIVDLRDEFIEKDEALGLFVVLMQLFAEARDGDEHFNKLVVFDEAHKYIDSPDLVSGLVETVREMRHKGMSILVASQDPPSVPISLIELSDHVILHKFTSPAWLKHLQKANAALSTLSSDQMSRLQPGEAYVWASKATDPAFTHGAVRIRCRPRVTKHGGATKTAGGGQ</sequence>
<accession>A0A5P2WAC9</accession>
<feature type="region of interest" description="Disordered" evidence="1">
    <location>
        <begin position="1318"/>
        <end position="1349"/>
    </location>
</feature>
<keyword evidence="2" id="KW-0067">ATP-binding</keyword>
<feature type="region of interest" description="Disordered" evidence="1">
    <location>
        <begin position="1367"/>
        <end position="1444"/>
    </location>
</feature>
<name>A0A5P2WAC9_9ACTN</name>
<dbReference type="NCBIfam" id="NF047742">
    <property type="entry name" value="antiphage_MADS8"/>
    <property type="match status" value="1"/>
</dbReference>
<gene>
    <name evidence="2" type="ORF">CP978_27605</name>
</gene>
<keyword evidence="2" id="KW-0547">Nucleotide-binding</keyword>
<dbReference type="EMBL" id="CP023747">
    <property type="protein sequence ID" value="QEV41822.1"/>
    <property type="molecule type" value="Genomic_DNA"/>
</dbReference>
<organism evidence="2 3">
    <name type="scientific">Streptomyces nodosus</name>
    <dbReference type="NCBI Taxonomy" id="40318"/>
    <lineage>
        <taxon>Bacteria</taxon>
        <taxon>Bacillati</taxon>
        <taxon>Actinomycetota</taxon>
        <taxon>Actinomycetes</taxon>
        <taxon>Kitasatosporales</taxon>
        <taxon>Streptomycetaceae</taxon>
        <taxon>Streptomyces</taxon>
    </lineage>
</organism>
<dbReference type="Proteomes" id="UP000325763">
    <property type="component" value="Chromosome"/>
</dbReference>
<feature type="compositionally biased region" description="Polar residues" evidence="1">
    <location>
        <begin position="1428"/>
        <end position="1437"/>
    </location>
</feature>
<feature type="compositionally biased region" description="Polar residues" evidence="1">
    <location>
        <begin position="1392"/>
        <end position="1418"/>
    </location>
</feature>
<dbReference type="RefSeq" id="WP_052454314.1">
    <property type="nucleotide sequence ID" value="NZ_CP009313.1"/>
</dbReference>
<dbReference type="Gene3D" id="3.40.50.300">
    <property type="entry name" value="P-loop containing nucleotide triphosphate hydrolases"/>
    <property type="match status" value="1"/>
</dbReference>
<dbReference type="KEGG" id="snq:CP978_27605"/>
<dbReference type="OrthoDB" id="9816422at2"/>
<evidence type="ECO:0000313" key="2">
    <source>
        <dbReference type="EMBL" id="QEV41822.1"/>
    </source>
</evidence>
<dbReference type="GO" id="GO:0005524">
    <property type="term" value="F:ATP binding"/>
    <property type="evidence" value="ECO:0007669"/>
    <property type="project" value="UniProtKB-KW"/>
</dbReference>
<protein>
    <submittedName>
        <fullName evidence="2">ATP-binding protein</fullName>
    </submittedName>
</protein>
<dbReference type="SUPFAM" id="SSF52540">
    <property type="entry name" value="P-loop containing nucleoside triphosphate hydrolases"/>
    <property type="match status" value="1"/>
</dbReference>
<proteinExistence type="predicted"/>
<dbReference type="InterPro" id="IPR027417">
    <property type="entry name" value="P-loop_NTPase"/>
</dbReference>
<evidence type="ECO:0000256" key="1">
    <source>
        <dbReference type="SAM" id="MobiDB-lite"/>
    </source>
</evidence>
<evidence type="ECO:0000313" key="3">
    <source>
        <dbReference type="Proteomes" id="UP000325763"/>
    </source>
</evidence>
<reference evidence="2 3" key="1">
    <citation type="submission" date="2017-09" db="EMBL/GenBank/DDBJ databases">
        <title>Streptomyces genome completion.</title>
        <authorList>
            <person name="Lee N."/>
            <person name="Cho B.-K."/>
        </authorList>
    </citation>
    <scope>NUCLEOTIDE SEQUENCE [LARGE SCALE GENOMIC DNA]</scope>
    <source>
        <strain evidence="2 3">ATCC 14899</strain>
    </source>
</reference>